<reference evidence="2 3" key="1">
    <citation type="submission" date="2017-11" db="EMBL/GenBank/DDBJ databases">
        <title>De-novo sequencing of pomegranate (Punica granatum L.) genome.</title>
        <authorList>
            <person name="Akparov Z."/>
            <person name="Amiraslanov A."/>
            <person name="Hajiyeva S."/>
            <person name="Abbasov M."/>
            <person name="Kaur K."/>
            <person name="Hamwieh A."/>
            <person name="Solovyev V."/>
            <person name="Salamov A."/>
            <person name="Braich B."/>
            <person name="Kosarev P."/>
            <person name="Mahmoud A."/>
            <person name="Hajiyev E."/>
            <person name="Babayeva S."/>
            <person name="Izzatullayeva V."/>
            <person name="Mammadov A."/>
            <person name="Mammadov A."/>
            <person name="Sharifova S."/>
            <person name="Ojaghi J."/>
            <person name="Eynullazada K."/>
            <person name="Bayramov B."/>
            <person name="Abdulazimova A."/>
            <person name="Shahmuradov I."/>
        </authorList>
    </citation>
    <scope>NUCLEOTIDE SEQUENCE [LARGE SCALE GENOMIC DNA]</scope>
    <source>
        <strain evidence="3">cv. AG2017</strain>
        <tissue evidence="2">Leaf</tissue>
    </source>
</reference>
<dbReference type="AlphaFoldDB" id="A0A2I0LFY7"/>
<proteinExistence type="predicted"/>
<keyword evidence="1" id="KW-0472">Membrane</keyword>
<sequence length="104" mass="12055">MELRPFDPRNLSFTIFGIRIGTSVDGLLAWGYLMEYKLLKKAALSGDPFCRRMSELYQIDKGYILSKVDRQRVYTVEATFSGKINFLWITNRVKIAKNSPNSRK</sequence>
<dbReference type="Proteomes" id="UP000233551">
    <property type="component" value="Unassembled WGS sequence"/>
</dbReference>
<evidence type="ECO:0000313" key="2">
    <source>
        <dbReference type="EMBL" id="PKI79589.1"/>
    </source>
</evidence>
<name>A0A2I0LFY7_PUNGR</name>
<dbReference type="EMBL" id="PGOL01000001">
    <property type="protein sequence ID" value="PKI79589.1"/>
    <property type="molecule type" value="Genomic_DNA"/>
</dbReference>
<evidence type="ECO:0000256" key="1">
    <source>
        <dbReference type="SAM" id="Phobius"/>
    </source>
</evidence>
<protein>
    <submittedName>
        <fullName evidence="2">Uncharacterized protein</fullName>
    </submittedName>
</protein>
<keyword evidence="3" id="KW-1185">Reference proteome</keyword>
<keyword evidence="1" id="KW-0812">Transmembrane</keyword>
<keyword evidence="1" id="KW-1133">Transmembrane helix</keyword>
<evidence type="ECO:0000313" key="3">
    <source>
        <dbReference type="Proteomes" id="UP000233551"/>
    </source>
</evidence>
<organism evidence="2 3">
    <name type="scientific">Punica granatum</name>
    <name type="common">Pomegranate</name>
    <dbReference type="NCBI Taxonomy" id="22663"/>
    <lineage>
        <taxon>Eukaryota</taxon>
        <taxon>Viridiplantae</taxon>
        <taxon>Streptophyta</taxon>
        <taxon>Embryophyta</taxon>
        <taxon>Tracheophyta</taxon>
        <taxon>Spermatophyta</taxon>
        <taxon>Magnoliopsida</taxon>
        <taxon>eudicotyledons</taxon>
        <taxon>Gunneridae</taxon>
        <taxon>Pentapetalae</taxon>
        <taxon>rosids</taxon>
        <taxon>malvids</taxon>
        <taxon>Myrtales</taxon>
        <taxon>Lythraceae</taxon>
        <taxon>Punica</taxon>
    </lineage>
</organism>
<accession>A0A2I0LFY7</accession>
<gene>
    <name evidence="2" type="ORF">CRG98_000064</name>
</gene>
<comment type="caution">
    <text evidence="2">The sequence shown here is derived from an EMBL/GenBank/DDBJ whole genome shotgun (WGS) entry which is preliminary data.</text>
</comment>
<feature type="transmembrane region" description="Helical" evidence="1">
    <location>
        <begin position="12"/>
        <end position="33"/>
    </location>
</feature>